<dbReference type="PANTHER" id="PTHR43308:SF1">
    <property type="entry name" value="OUTER MEMBRANE PROTEIN ALPHA"/>
    <property type="match status" value="1"/>
</dbReference>
<evidence type="ECO:0000313" key="5">
    <source>
        <dbReference type="Proteomes" id="UP000464796"/>
    </source>
</evidence>
<organism evidence="4 5">
    <name type="scientific">Bacillus pacificus</name>
    <dbReference type="NCBI Taxonomy" id="2026187"/>
    <lineage>
        <taxon>Bacteria</taxon>
        <taxon>Bacillati</taxon>
        <taxon>Bacillota</taxon>
        <taxon>Bacilli</taxon>
        <taxon>Bacillales</taxon>
        <taxon>Bacillaceae</taxon>
        <taxon>Bacillus</taxon>
        <taxon>Bacillus cereus group</taxon>
    </lineage>
</organism>
<sequence length="859" mass="91335">MAKTNSYKKVIAGTMTAAMVAGVVSPVAAAGKSFPDVPAGHWAEDSINYLVDKGAIVGKPDGTYGPAESIDRASAAVIFTKILNLPVDENAQPSFKDAKNTWAAKYIAAVEKAGIVKGDGKENFYPEGKIDRASFASMLVSAYNLKDKVNGELVTTFDDLRKHWGEEKANILINLGISVGTGTKWEPNKTVTRAEAAQFIALTDKKYGKKDNEQAYVTDVKISEPAKLTLTGTGLDKLSADDVTLEGDKAVAIEASADGTSAVVTLGGKVAPNKDLSIKVKNQSFVAKFVYEVKKLAVEKLTFDDDRAGQAIVFKLNDEKGNADVEYLNLANHDVKFVANNLDGSPANIFEGGKSTSSTGKLGVGLSHGDYKVEVQVTKRGGLTVSNTGIITVKNLDTPASAIKSTVFAVDADKNGVVYGNTLTGKDFKLNSQTLVVGEKAQIHNVVATIAGEDKVVDPNSISIKSSNSGIISVVNNYITAEAAGEATLTIKVGDVTKDVKFKVTTGSRTLKSVKANPDKLQVVQGKTLPVTFVTTDQYGDPFGANTAAIKEVLPKTGVVEALDVTTTDAGSIGTKTIGVTGNEVGEGTVHFQNANGETLGSLYVNVTEGNVAFKNFELVSKVGKYGESPDSKLDLNVANTVEYQLSKYTSDRVYSDPENLEGYVVESKNPAVAEAKIVGNKVVVKGLQPGKVDIHLTKNGATAGKATLEIVQEKIAIKSVDFKPVQTENFVEKKINIGTVLELEKSNLDDIVKGINLTKETQHKVRVVKSGKDKGTLYLDTNGNAHYDIFDQKLGDVTVTASSDSVFNNFKADIYDALTTKYTDKGTLVFKVLGDKNVVTSEIGSQAVQVNVLNNPNL</sequence>
<keyword evidence="5" id="KW-1185">Reference proteome</keyword>
<keyword evidence="1 2" id="KW-0732">Signal</keyword>
<accession>A0ABX6IBR3</accession>
<dbReference type="InterPro" id="IPR001119">
    <property type="entry name" value="SLH_dom"/>
</dbReference>
<dbReference type="EMBL" id="CP041979">
    <property type="protein sequence ID" value="QHH91441.1"/>
    <property type="molecule type" value="Genomic_DNA"/>
</dbReference>
<evidence type="ECO:0000256" key="1">
    <source>
        <dbReference type="ARBA" id="ARBA00022729"/>
    </source>
</evidence>
<dbReference type="Gene3D" id="2.60.40.1080">
    <property type="match status" value="1"/>
</dbReference>
<feature type="domain" description="SLH" evidence="3">
    <location>
        <begin position="94"/>
        <end position="151"/>
    </location>
</feature>
<reference evidence="4 5" key="1">
    <citation type="submission" date="2019-07" db="EMBL/GenBank/DDBJ databases">
        <authorList>
            <person name="Yu W.S."/>
            <person name="Cheong H.-M."/>
            <person name="Choi Y."/>
            <person name="Hwang K.J."/>
            <person name="Jung K."/>
            <person name="Lee S."/>
            <person name="Choi C."/>
        </authorList>
    </citation>
    <scope>NUCLEOTIDE SEQUENCE [LARGE SCALE GENOMIC DNA]</scope>
    <source>
        <strain evidence="4 5">NCCP 15909</strain>
    </source>
</reference>
<feature type="domain" description="SLH" evidence="3">
    <location>
        <begin position="30"/>
        <end position="93"/>
    </location>
</feature>
<gene>
    <name evidence="4" type="ORF">FPL01_24285</name>
</gene>
<dbReference type="Proteomes" id="UP000464796">
    <property type="component" value="Chromosome"/>
</dbReference>
<protein>
    <submittedName>
        <fullName evidence="4">S-layer homology domain-containing protein</fullName>
    </submittedName>
</protein>
<feature type="signal peptide" evidence="2">
    <location>
        <begin position="1"/>
        <end position="29"/>
    </location>
</feature>
<dbReference type="InterPro" id="IPR051465">
    <property type="entry name" value="Cell_Envelope_Struct_Comp"/>
</dbReference>
<evidence type="ECO:0000259" key="3">
    <source>
        <dbReference type="PROSITE" id="PS51272"/>
    </source>
</evidence>
<evidence type="ECO:0000313" key="4">
    <source>
        <dbReference type="EMBL" id="QHH91441.1"/>
    </source>
</evidence>
<proteinExistence type="predicted"/>
<dbReference type="RefSeq" id="WP_001140719.1">
    <property type="nucleotide sequence ID" value="NZ_JAETVW010000001.1"/>
</dbReference>
<feature type="chain" id="PRO_5045186704" evidence="2">
    <location>
        <begin position="30"/>
        <end position="859"/>
    </location>
</feature>
<feature type="domain" description="SLH" evidence="3">
    <location>
        <begin position="152"/>
        <end position="214"/>
    </location>
</feature>
<dbReference type="PANTHER" id="PTHR43308">
    <property type="entry name" value="OUTER MEMBRANE PROTEIN ALPHA-RELATED"/>
    <property type="match status" value="1"/>
</dbReference>
<dbReference type="PROSITE" id="PS51272">
    <property type="entry name" value="SLH"/>
    <property type="match status" value="3"/>
</dbReference>
<dbReference type="Pfam" id="PF00395">
    <property type="entry name" value="SLH"/>
    <property type="match status" value="3"/>
</dbReference>
<evidence type="ECO:0000256" key="2">
    <source>
        <dbReference type="SAM" id="SignalP"/>
    </source>
</evidence>
<name>A0ABX6IBR3_9BACI</name>